<gene>
    <name evidence="2" type="ORF">HK103_003820</name>
</gene>
<feature type="compositionally biased region" description="Low complexity" evidence="1">
    <location>
        <begin position="145"/>
        <end position="164"/>
    </location>
</feature>
<keyword evidence="3" id="KW-1185">Reference proteome</keyword>
<organism evidence="2 3">
    <name type="scientific">Boothiomyces macroporosus</name>
    <dbReference type="NCBI Taxonomy" id="261099"/>
    <lineage>
        <taxon>Eukaryota</taxon>
        <taxon>Fungi</taxon>
        <taxon>Fungi incertae sedis</taxon>
        <taxon>Chytridiomycota</taxon>
        <taxon>Chytridiomycota incertae sedis</taxon>
        <taxon>Chytridiomycetes</taxon>
        <taxon>Rhizophydiales</taxon>
        <taxon>Terramycetaceae</taxon>
        <taxon>Boothiomyces</taxon>
    </lineage>
</organism>
<accession>A0AAD5UM45</accession>
<feature type="region of interest" description="Disordered" evidence="1">
    <location>
        <begin position="107"/>
        <end position="164"/>
    </location>
</feature>
<dbReference type="EMBL" id="JADGKB010000003">
    <property type="protein sequence ID" value="KAJ3261977.1"/>
    <property type="molecule type" value="Genomic_DNA"/>
</dbReference>
<proteinExistence type="predicted"/>
<dbReference type="PANTHER" id="PTHR33887">
    <property type="entry name" value="PB1 DOMAIN-CONTAINING PROTEIN"/>
    <property type="match status" value="1"/>
</dbReference>
<evidence type="ECO:0000313" key="2">
    <source>
        <dbReference type="EMBL" id="KAJ3261977.1"/>
    </source>
</evidence>
<sequence>MFVTIKYGAEEEKLVNPNCLSAVLLNHIRKTCGYENVVENLDLASESGEVMDLASKPKEYAKKFLESRATYILVKVMGDETDESSPSYIPLLDNAADKIKFSVTNPTFRQRAKAKGGKEPTVKEQKEEQAPPKINKMVNGKPEGTTATVTEKKAATTTQKTKGK</sequence>
<evidence type="ECO:0000256" key="1">
    <source>
        <dbReference type="SAM" id="MobiDB-lite"/>
    </source>
</evidence>
<evidence type="ECO:0000313" key="3">
    <source>
        <dbReference type="Proteomes" id="UP001210925"/>
    </source>
</evidence>
<reference evidence="2" key="1">
    <citation type="submission" date="2020-05" db="EMBL/GenBank/DDBJ databases">
        <title>Phylogenomic resolution of chytrid fungi.</title>
        <authorList>
            <person name="Stajich J.E."/>
            <person name="Amses K."/>
            <person name="Simmons R."/>
            <person name="Seto K."/>
            <person name="Myers J."/>
            <person name="Bonds A."/>
            <person name="Quandt C.A."/>
            <person name="Barry K."/>
            <person name="Liu P."/>
            <person name="Grigoriev I."/>
            <person name="Longcore J.E."/>
            <person name="James T.Y."/>
        </authorList>
    </citation>
    <scope>NUCLEOTIDE SEQUENCE</scope>
    <source>
        <strain evidence="2">PLAUS21</strain>
    </source>
</reference>
<name>A0AAD5UM45_9FUNG</name>
<dbReference type="PANTHER" id="PTHR33887:SF5">
    <property type="entry name" value="PB1 DOMAIN-CONTAINING PROTEIN"/>
    <property type="match status" value="1"/>
</dbReference>
<comment type="caution">
    <text evidence="2">The sequence shown here is derived from an EMBL/GenBank/DDBJ whole genome shotgun (WGS) entry which is preliminary data.</text>
</comment>
<dbReference type="AlphaFoldDB" id="A0AAD5UM45"/>
<dbReference type="Pfam" id="PF15874">
    <property type="entry name" value="Il2rg"/>
    <property type="match status" value="1"/>
</dbReference>
<protein>
    <submittedName>
        <fullName evidence="2">Uncharacterized protein</fullName>
    </submittedName>
</protein>
<feature type="compositionally biased region" description="Basic and acidic residues" evidence="1">
    <location>
        <begin position="116"/>
        <end position="130"/>
    </location>
</feature>
<dbReference type="Proteomes" id="UP001210925">
    <property type="component" value="Unassembled WGS sequence"/>
</dbReference>
<dbReference type="InterPro" id="IPR039471">
    <property type="entry name" value="CXorf65-like"/>
</dbReference>